<protein>
    <submittedName>
        <fullName evidence="2">Uncharacterized protein</fullName>
    </submittedName>
</protein>
<proteinExistence type="predicted"/>
<gene>
    <name evidence="2" type="ORF">QBC46DRAFT_428553</name>
</gene>
<feature type="compositionally biased region" description="Polar residues" evidence="1">
    <location>
        <begin position="53"/>
        <end position="63"/>
    </location>
</feature>
<keyword evidence="3" id="KW-1185">Reference proteome</keyword>
<dbReference type="EMBL" id="MU854017">
    <property type="protein sequence ID" value="KAK3934202.1"/>
    <property type="molecule type" value="Genomic_DNA"/>
</dbReference>
<comment type="caution">
    <text evidence="2">The sequence shown here is derived from an EMBL/GenBank/DDBJ whole genome shotgun (WGS) entry which is preliminary data.</text>
</comment>
<organism evidence="2 3">
    <name type="scientific">Diplogelasinospora grovesii</name>
    <dbReference type="NCBI Taxonomy" id="303347"/>
    <lineage>
        <taxon>Eukaryota</taxon>
        <taxon>Fungi</taxon>
        <taxon>Dikarya</taxon>
        <taxon>Ascomycota</taxon>
        <taxon>Pezizomycotina</taxon>
        <taxon>Sordariomycetes</taxon>
        <taxon>Sordariomycetidae</taxon>
        <taxon>Sordariales</taxon>
        <taxon>Diplogelasinosporaceae</taxon>
        <taxon>Diplogelasinospora</taxon>
    </lineage>
</organism>
<feature type="region of interest" description="Disordered" evidence="1">
    <location>
        <begin position="129"/>
        <end position="152"/>
    </location>
</feature>
<evidence type="ECO:0000313" key="2">
    <source>
        <dbReference type="EMBL" id="KAK3934202.1"/>
    </source>
</evidence>
<accession>A0AAN6RY56</accession>
<evidence type="ECO:0000256" key="1">
    <source>
        <dbReference type="SAM" id="MobiDB-lite"/>
    </source>
</evidence>
<dbReference type="AlphaFoldDB" id="A0AAN6RY56"/>
<sequence>MLRPLPSVSRQATSYTAPVCLRLSLWHLSKVQYLAANWTNVVQSVTRENQCSVTDGRTEQAASQPDGRSETADGADELLHCVSMAPTRQGDTRERDKPKKRLCLCLASQASQETPDGQFVRARNAPKTGGMLAESRGKGIRKGRKHAMDRTTKSLSVVAQPGRTRAAMMKNLSIQNHGLMRPQKTTNLNRLSMSFDPSMMGKCFHDLKRQQ</sequence>
<dbReference type="Proteomes" id="UP001303473">
    <property type="component" value="Unassembled WGS sequence"/>
</dbReference>
<evidence type="ECO:0000313" key="3">
    <source>
        <dbReference type="Proteomes" id="UP001303473"/>
    </source>
</evidence>
<feature type="region of interest" description="Disordered" evidence="1">
    <location>
        <begin position="53"/>
        <end position="75"/>
    </location>
</feature>
<reference evidence="3" key="1">
    <citation type="journal article" date="2023" name="Mol. Phylogenet. Evol.">
        <title>Genome-scale phylogeny and comparative genomics of the fungal order Sordariales.</title>
        <authorList>
            <person name="Hensen N."/>
            <person name="Bonometti L."/>
            <person name="Westerberg I."/>
            <person name="Brannstrom I.O."/>
            <person name="Guillou S."/>
            <person name="Cros-Aarteil S."/>
            <person name="Calhoun S."/>
            <person name="Haridas S."/>
            <person name="Kuo A."/>
            <person name="Mondo S."/>
            <person name="Pangilinan J."/>
            <person name="Riley R."/>
            <person name="LaButti K."/>
            <person name="Andreopoulos B."/>
            <person name="Lipzen A."/>
            <person name="Chen C."/>
            <person name="Yan M."/>
            <person name="Daum C."/>
            <person name="Ng V."/>
            <person name="Clum A."/>
            <person name="Steindorff A."/>
            <person name="Ohm R.A."/>
            <person name="Martin F."/>
            <person name="Silar P."/>
            <person name="Natvig D.O."/>
            <person name="Lalanne C."/>
            <person name="Gautier V."/>
            <person name="Ament-Velasquez S.L."/>
            <person name="Kruys A."/>
            <person name="Hutchinson M.I."/>
            <person name="Powell A.J."/>
            <person name="Barry K."/>
            <person name="Miller A.N."/>
            <person name="Grigoriev I.V."/>
            <person name="Debuchy R."/>
            <person name="Gladieux P."/>
            <person name="Hiltunen Thoren M."/>
            <person name="Johannesson H."/>
        </authorList>
    </citation>
    <scope>NUCLEOTIDE SEQUENCE [LARGE SCALE GENOMIC DNA]</scope>
    <source>
        <strain evidence="3">CBS 340.73</strain>
    </source>
</reference>
<name>A0AAN6RY56_9PEZI</name>